<dbReference type="AlphaFoldDB" id="A0AAV9M0Q1"/>
<keyword evidence="3" id="KW-1185">Reference proteome</keyword>
<proteinExistence type="predicted"/>
<reference evidence="2 3" key="1">
    <citation type="submission" date="2023-10" db="EMBL/GenBank/DDBJ databases">
        <title>Genome-Wide Identification Analysis in wild type Solanum Pinnatisectum Reveals Some Genes Defensing Phytophthora Infestans.</title>
        <authorList>
            <person name="Sun C."/>
        </authorList>
    </citation>
    <scope>NUCLEOTIDE SEQUENCE [LARGE SCALE GENOMIC DNA]</scope>
    <source>
        <strain evidence="2">LQN</strain>
        <tissue evidence="2">Leaf</tissue>
    </source>
</reference>
<dbReference type="EMBL" id="JAWPEI010000003">
    <property type="protein sequence ID" value="KAK4731293.1"/>
    <property type="molecule type" value="Genomic_DNA"/>
</dbReference>
<evidence type="ECO:0000313" key="3">
    <source>
        <dbReference type="Proteomes" id="UP001311915"/>
    </source>
</evidence>
<evidence type="ECO:0000259" key="1">
    <source>
        <dbReference type="Pfam" id="PF03732"/>
    </source>
</evidence>
<name>A0AAV9M0Q1_9SOLN</name>
<organism evidence="2 3">
    <name type="scientific">Solanum pinnatisectum</name>
    <name type="common">tansyleaf nightshade</name>
    <dbReference type="NCBI Taxonomy" id="50273"/>
    <lineage>
        <taxon>Eukaryota</taxon>
        <taxon>Viridiplantae</taxon>
        <taxon>Streptophyta</taxon>
        <taxon>Embryophyta</taxon>
        <taxon>Tracheophyta</taxon>
        <taxon>Spermatophyta</taxon>
        <taxon>Magnoliopsida</taxon>
        <taxon>eudicotyledons</taxon>
        <taxon>Gunneridae</taxon>
        <taxon>Pentapetalae</taxon>
        <taxon>asterids</taxon>
        <taxon>lamiids</taxon>
        <taxon>Solanales</taxon>
        <taxon>Solanaceae</taxon>
        <taxon>Solanoideae</taxon>
        <taxon>Solaneae</taxon>
        <taxon>Solanum</taxon>
    </lineage>
</organism>
<accession>A0AAV9M0Q1</accession>
<gene>
    <name evidence="2" type="ORF">R3W88_024281</name>
</gene>
<protein>
    <recommendedName>
        <fullName evidence="1">Retrotransposon gag domain-containing protein</fullName>
    </recommendedName>
</protein>
<evidence type="ECO:0000313" key="2">
    <source>
        <dbReference type="EMBL" id="KAK4731293.1"/>
    </source>
</evidence>
<dbReference type="PANTHER" id="PTHR33223:SF11">
    <property type="entry name" value="ELEMENT PROTEIN, PUTATIVE-RELATED"/>
    <property type="match status" value="1"/>
</dbReference>
<dbReference type="Pfam" id="PF03732">
    <property type="entry name" value="Retrotrans_gag"/>
    <property type="match status" value="1"/>
</dbReference>
<dbReference type="PANTHER" id="PTHR33223">
    <property type="entry name" value="CCHC-TYPE DOMAIN-CONTAINING PROTEIN"/>
    <property type="match status" value="1"/>
</dbReference>
<comment type="caution">
    <text evidence="2">The sequence shown here is derived from an EMBL/GenBank/DDBJ whole genome shotgun (WGS) entry which is preliminary data.</text>
</comment>
<dbReference type="Proteomes" id="UP001311915">
    <property type="component" value="Unassembled WGS sequence"/>
</dbReference>
<dbReference type="InterPro" id="IPR005162">
    <property type="entry name" value="Retrotrans_gag_dom"/>
</dbReference>
<feature type="domain" description="Retrotransposon gag" evidence="1">
    <location>
        <begin position="140"/>
        <end position="201"/>
    </location>
</feature>
<sequence>MARSSSKEVIKYNPELEKSLHLLKKELAERLSGQYQRLNIMGDINAGNRDQMDQNDGRAGRLLGDYAKPNYNGMQSNVTCPRVAANNFEIKHSVLQAIKNNCVFRGKQNEDPTSHLMDFDKIMNNFHYNGASDDAIYLRIWLRSLPLGSIQTWDKMTTKFLDKYFSLAKIARKRKEINNFSQLESETVFEAWEKFKELLRKWLSPVSWRILNDTVEGLVMKKTPEKNHQRQQYQPHEGQHGNQSSLEEMFKRFITKVDERFKIQGASIQNLEKQEKLDKYFGKFLEMQKELHVNIPFTEVITQMPGYAKFLKEILSNKRKLEETSVVKLNAHCSAILKNKLPKKCGDPGRFTIPCAISTARFEKSLCDSGASRTSCLCSYSKSWKESSES</sequence>